<dbReference type="InParanoid" id="A0A1S3IXT2"/>
<dbReference type="FunCoup" id="A0A1S3IXT2">
    <property type="interactions" value="1759"/>
</dbReference>
<dbReference type="GO" id="GO:0015078">
    <property type="term" value="F:proton transmembrane transporter activity"/>
    <property type="evidence" value="ECO:0007669"/>
    <property type="project" value="InterPro"/>
</dbReference>
<proteinExistence type="inferred from homology"/>
<evidence type="ECO:0000256" key="1">
    <source>
        <dbReference type="ARBA" id="ARBA00004273"/>
    </source>
</evidence>
<dbReference type="OMA" id="PPFDEMI"/>
<protein>
    <submittedName>
        <fullName evidence="11">ATP synthase subunit d, mitochondrial</fullName>
    </submittedName>
</protein>
<comment type="subcellular location">
    <subcellularLocation>
        <location evidence="1">Mitochondrion inner membrane</location>
    </subcellularLocation>
</comment>
<keyword evidence="5" id="KW-0375">Hydrogen ion transport</keyword>
<accession>A0A1S3IXT2</accession>
<dbReference type="GO" id="GO:0015986">
    <property type="term" value="P:proton motive force-driven ATP synthesis"/>
    <property type="evidence" value="ECO:0007669"/>
    <property type="project" value="InterPro"/>
</dbReference>
<evidence type="ECO:0000313" key="10">
    <source>
        <dbReference type="Proteomes" id="UP000085678"/>
    </source>
</evidence>
<evidence type="ECO:0000256" key="3">
    <source>
        <dbReference type="ARBA" id="ARBA00022448"/>
    </source>
</evidence>
<dbReference type="AlphaFoldDB" id="A0A1S3IXT2"/>
<evidence type="ECO:0000313" key="11">
    <source>
        <dbReference type="RefSeq" id="XP_013402838.1"/>
    </source>
</evidence>
<keyword evidence="9" id="KW-0472">Membrane</keyword>
<name>A0A1S3IXT2_LINAN</name>
<dbReference type="InterPro" id="IPR036228">
    <property type="entry name" value="ATP_synth_F0_dsu_sf_mt"/>
</dbReference>
<dbReference type="OrthoDB" id="35799at2759"/>
<evidence type="ECO:0000256" key="6">
    <source>
        <dbReference type="ARBA" id="ARBA00022792"/>
    </source>
</evidence>
<keyword evidence="3" id="KW-0813">Transport</keyword>
<evidence type="ECO:0000256" key="4">
    <source>
        <dbReference type="ARBA" id="ARBA00022547"/>
    </source>
</evidence>
<dbReference type="Gene3D" id="6.10.280.70">
    <property type="match status" value="1"/>
</dbReference>
<evidence type="ECO:0000256" key="5">
    <source>
        <dbReference type="ARBA" id="ARBA00022781"/>
    </source>
</evidence>
<dbReference type="KEGG" id="lak:106168353"/>
<reference evidence="11" key="1">
    <citation type="submission" date="2025-08" db="UniProtKB">
        <authorList>
            <consortium name="RefSeq"/>
        </authorList>
    </citation>
    <scope>IDENTIFICATION</scope>
    <source>
        <tissue evidence="11">Gonads</tissue>
    </source>
</reference>
<dbReference type="InterPro" id="IPR008689">
    <property type="entry name" value="ATP_synth_F0_dsu_mt"/>
</dbReference>
<dbReference type="RefSeq" id="XP_013402838.1">
    <property type="nucleotide sequence ID" value="XM_013547384.1"/>
</dbReference>
<comment type="similarity">
    <text evidence="2">Belongs to the ATPase d subunit family.</text>
</comment>
<keyword evidence="8" id="KW-0496">Mitochondrion</keyword>
<dbReference type="Proteomes" id="UP000085678">
    <property type="component" value="Unplaced"/>
</dbReference>
<gene>
    <name evidence="11" type="primary">LOC106168353</name>
</gene>
<keyword evidence="4" id="KW-0138">CF(0)</keyword>
<organism evidence="10 11">
    <name type="scientific">Lingula anatina</name>
    <name type="common">Brachiopod</name>
    <name type="synonym">Lingula unguis</name>
    <dbReference type="NCBI Taxonomy" id="7574"/>
    <lineage>
        <taxon>Eukaryota</taxon>
        <taxon>Metazoa</taxon>
        <taxon>Spiralia</taxon>
        <taxon>Lophotrochozoa</taxon>
        <taxon>Brachiopoda</taxon>
        <taxon>Linguliformea</taxon>
        <taxon>Lingulata</taxon>
        <taxon>Lingulida</taxon>
        <taxon>Linguloidea</taxon>
        <taxon>Lingulidae</taxon>
        <taxon>Lingula</taxon>
    </lineage>
</organism>
<evidence type="ECO:0000256" key="7">
    <source>
        <dbReference type="ARBA" id="ARBA00023065"/>
    </source>
</evidence>
<sequence>MTAKRLTTTSINWALLGDKMSKYGSKGTDYVRAFKQVNDKHLVRVSSLPESMPEIDFNYYKENVALPGFVEKLEKEYKALKIPYPEDRHNVLETISKNEAKSKADIEKLQKVADAFIYQAERDIKALSILPKVEEMQNDMLFEYFPQLYNDYVNDPQMAPFRYFDQDKCGDDVLFRTQEDFEHFVHDH</sequence>
<dbReference type="GeneID" id="106168353"/>
<evidence type="ECO:0000256" key="9">
    <source>
        <dbReference type="ARBA" id="ARBA00023136"/>
    </source>
</evidence>
<keyword evidence="10" id="KW-1185">Reference proteome</keyword>
<dbReference type="PANTHER" id="PTHR12700">
    <property type="entry name" value="ATP SYNTHASE SUBUNIT D, MITOCHONDRIAL"/>
    <property type="match status" value="1"/>
</dbReference>
<dbReference type="GO" id="GO:0005743">
    <property type="term" value="C:mitochondrial inner membrane"/>
    <property type="evidence" value="ECO:0007669"/>
    <property type="project" value="UniProtKB-SubCell"/>
</dbReference>
<dbReference type="SUPFAM" id="SSF161065">
    <property type="entry name" value="ATP synthase D chain-like"/>
    <property type="match status" value="1"/>
</dbReference>
<dbReference type="Pfam" id="PF05873">
    <property type="entry name" value="Mt_ATP-synt_D"/>
    <property type="match status" value="1"/>
</dbReference>
<evidence type="ECO:0000256" key="2">
    <source>
        <dbReference type="ARBA" id="ARBA00006842"/>
    </source>
</evidence>
<keyword evidence="6" id="KW-0999">Mitochondrion inner membrane</keyword>
<dbReference type="GO" id="GO:0045259">
    <property type="term" value="C:proton-transporting ATP synthase complex"/>
    <property type="evidence" value="ECO:0007669"/>
    <property type="project" value="UniProtKB-KW"/>
</dbReference>
<keyword evidence="7" id="KW-0406">Ion transport</keyword>
<dbReference type="STRING" id="7574.A0A1S3IXT2"/>
<evidence type="ECO:0000256" key="8">
    <source>
        <dbReference type="ARBA" id="ARBA00023128"/>
    </source>
</evidence>